<dbReference type="Proteomes" id="UP000297258">
    <property type="component" value="Unassembled WGS sequence"/>
</dbReference>
<dbReference type="SUPFAM" id="SSF55785">
    <property type="entry name" value="PYP-like sensor domain (PAS domain)"/>
    <property type="match status" value="1"/>
</dbReference>
<dbReference type="EMBL" id="SPUM01000008">
    <property type="protein sequence ID" value="TFW35664.1"/>
    <property type="molecule type" value="Genomic_DNA"/>
</dbReference>
<dbReference type="PANTHER" id="PTHR43547:SF2">
    <property type="entry name" value="HYBRID SIGNAL TRANSDUCTION HISTIDINE KINASE C"/>
    <property type="match status" value="1"/>
</dbReference>
<dbReference type="RefSeq" id="WP_135187983.1">
    <property type="nucleotide sequence ID" value="NZ_SPUM01000008.1"/>
</dbReference>
<dbReference type="SUPFAM" id="SSF55874">
    <property type="entry name" value="ATPase domain of HSP90 chaperone/DNA topoisomerase II/histidine kinase"/>
    <property type="match status" value="2"/>
</dbReference>
<comment type="catalytic activity">
    <reaction evidence="1">
        <text>ATP + protein L-histidine = ADP + protein N-phospho-L-histidine.</text>
        <dbReference type="EC" id="2.7.13.3"/>
    </reaction>
</comment>
<evidence type="ECO:0000259" key="9">
    <source>
        <dbReference type="PROSITE" id="PS50110"/>
    </source>
</evidence>
<dbReference type="InterPro" id="IPR003594">
    <property type="entry name" value="HATPase_dom"/>
</dbReference>
<dbReference type="FunFam" id="3.30.565.10:FF:000006">
    <property type="entry name" value="Sensor histidine kinase WalK"/>
    <property type="match status" value="2"/>
</dbReference>
<keyword evidence="6" id="KW-0418">Kinase</keyword>
<dbReference type="CDD" id="cd17574">
    <property type="entry name" value="REC_OmpR"/>
    <property type="match status" value="1"/>
</dbReference>
<reference evidence="10 11" key="1">
    <citation type="submission" date="2019-03" db="EMBL/GenBank/DDBJ databases">
        <title>Draft genome of Massilia hortus sp. nov., a novel bacterial species of the Oxalobacteraceae family.</title>
        <authorList>
            <person name="Peta V."/>
            <person name="Raths R."/>
            <person name="Bucking H."/>
        </authorList>
    </citation>
    <scope>NUCLEOTIDE SEQUENCE [LARGE SCALE GENOMIC DNA]</scope>
    <source>
        <strain evidence="10 11">ONC3</strain>
    </source>
</reference>
<dbReference type="InterPro" id="IPR003661">
    <property type="entry name" value="HisK_dim/P_dom"/>
</dbReference>
<dbReference type="SUPFAM" id="SSF47384">
    <property type="entry name" value="Homodimeric domain of signal transducing histidine kinase"/>
    <property type="match status" value="2"/>
</dbReference>
<dbReference type="GO" id="GO:0005886">
    <property type="term" value="C:plasma membrane"/>
    <property type="evidence" value="ECO:0007669"/>
    <property type="project" value="UniProtKB-SubCell"/>
</dbReference>
<sequence>MQQLYSIEGDSETARLVRQTDWRATPLGPVERWPQSLRTSLNICLACRFPVLVWWGPQLVMLYNDEYVPVLGNKHPAAMGGIGREVWADVWNVVGPMLDSVLTTGKAAKADDLLLLMNRAGYVEETYFSFSYSPIVDESGGIGGIFTPVIETTEKVIGRRRVELLRELGSQPRADNLQDACASAARLLARAVEDLPFGIIYAIDQTSGAARLACSFGLDACRALVPDVIAPDDQAQPWLVMQAAATREVQEVRALDATAPDLPHGAWGAAVEQALAIPITIPGHEAATVVLVAAVSPHRALDDAYLSFYRLLADQLRIGISAALSYEAECKRALALAEIDRAKTTFFSNISHEFRTPLTLMLGPLEEVIGDSDVPASAREHLELIKRNGTRLLKLVNALLDFSRIEAGRMEASFEPLDLAAFTAELAGVFRSAVERAGLRLEVDCQPLSEPVYADRTMWEKIVLNLLSNAFKFTREGTITVRVYEHERHAVLTVSDTGVGIAEADLPRLFERFHRIEGRWSRSHEGSGIGLALVRDLVTLHGGQTRIESSEGHGTTVAALLPFGHAHLPADQLAREPSGGAPAPQGDAYAAEAELWLGSSRPSVPHDSLAAGGFVYIVDDNADMLDYVAKLLAPHHQVRTFSNGLLALEQARKCMPALIVSDVMMPVMGGYELLAAVKADKALAGVPVLLLSARAGEEERIEAARAGADDYLEKPFCGRELLAKVDALLLKSRIHKVESDQSERMHAILSQAPAAIALLRGPEHTFELANPLYQELMGRHDLLHKSVREALPELAEQGMFDLLDRAYASGKPYVGRALRADLVRGSAGLPQEAYFDCVYQPTFDSLGAVDGIAVVAFDVTETMRARRAAENASRAKDEFIAMLGHELRNPLAPIMTALEVMKLRGIDAVRNEHGIIERQAKHMIGLVNDLLDVARVSRGKVELRREPTELAAVVAAAVETASPVLEERRQILALDIPAQGLKLCVDVQRMSQVYANLLTNAAKYSDKGSRITVAGRRDGSDIVLDVTDTGRGISADMLPCVFDMFYQDPQSLSRSRGGLGLGLTIVRSLTELHGGSVSVDSRGPGKGATFTVRVPAADTAGLVPAADLGGASVTRQAEQHVGVLVVDDNVDAAEMLKELLLSFGYGVETAYDGPSGLRKLDEFWPDMAILDIGLPGMDGYELAERTRQLAGDRPVYLVALTGYGQEGDRERARSAGFDRHLTKPVNLPALLDMLAEVSSGKRAALARPQAH</sequence>
<dbReference type="InterPro" id="IPR036890">
    <property type="entry name" value="HATPase_C_sf"/>
</dbReference>
<evidence type="ECO:0000313" key="11">
    <source>
        <dbReference type="Proteomes" id="UP000297258"/>
    </source>
</evidence>
<dbReference type="Pfam" id="PF02518">
    <property type="entry name" value="HATPase_c"/>
    <property type="match status" value="2"/>
</dbReference>
<dbReference type="PROSITE" id="PS50109">
    <property type="entry name" value="HIS_KIN"/>
    <property type="match status" value="2"/>
</dbReference>
<dbReference type="PROSITE" id="PS50110">
    <property type="entry name" value="RESPONSE_REGULATORY"/>
    <property type="match status" value="2"/>
</dbReference>
<dbReference type="Gene3D" id="3.40.50.2300">
    <property type="match status" value="2"/>
</dbReference>
<dbReference type="Gene3D" id="3.30.565.10">
    <property type="entry name" value="Histidine kinase-like ATPase, C-terminal domain"/>
    <property type="match status" value="2"/>
</dbReference>
<dbReference type="InterPro" id="IPR011006">
    <property type="entry name" value="CheY-like_superfamily"/>
</dbReference>
<name>A0A4Y9TAM8_9BURK</name>
<evidence type="ECO:0000256" key="2">
    <source>
        <dbReference type="ARBA" id="ARBA00004429"/>
    </source>
</evidence>
<dbReference type="CDD" id="cd00075">
    <property type="entry name" value="HATPase"/>
    <property type="match status" value="1"/>
</dbReference>
<evidence type="ECO:0000256" key="7">
    <source>
        <dbReference type="PROSITE-ProRule" id="PRU00169"/>
    </source>
</evidence>
<dbReference type="PANTHER" id="PTHR43547">
    <property type="entry name" value="TWO-COMPONENT HISTIDINE KINASE"/>
    <property type="match status" value="1"/>
</dbReference>
<dbReference type="SUPFAM" id="SSF52172">
    <property type="entry name" value="CheY-like"/>
    <property type="match status" value="2"/>
</dbReference>
<gene>
    <name evidence="10" type="ORF">E4O92_01520</name>
</gene>
<comment type="caution">
    <text evidence="10">The sequence shown here is derived from an EMBL/GenBank/DDBJ whole genome shotgun (WGS) entry which is preliminary data.</text>
</comment>
<dbReference type="InterPro" id="IPR013656">
    <property type="entry name" value="PAS_4"/>
</dbReference>
<dbReference type="CDD" id="cd17580">
    <property type="entry name" value="REC_2_DhkD-like"/>
    <property type="match status" value="1"/>
</dbReference>
<proteinExistence type="predicted"/>
<dbReference type="InterPro" id="IPR004358">
    <property type="entry name" value="Sig_transdc_His_kin-like_C"/>
</dbReference>
<feature type="modified residue" description="4-aspartylphosphate" evidence="7">
    <location>
        <position position="1171"/>
    </location>
</feature>
<dbReference type="SUPFAM" id="SSF55781">
    <property type="entry name" value="GAF domain-like"/>
    <property type="match status" value="1"/>
</dbReference>
<accession>A0A4Y9TAM8</accession>
<dbReference type="Pfam" id="PF08448">
    <property type="entry name" value="PAS_4"/>
    <property type="match status" value="1"/>
</dbReference>
<dbReference type="Gene3D" id="1.10.287.130">
    <property type="match status" value="2"/>
</dbReference>
<dbReference type="Pfam" id="PF00512">
    <property type="entry name" value="HisKA"/>
    <property type="match status" value="2"/>
</dbReference>
<keyword evidence="5" id="KW-0808">Transferase</keyword>
<dbReference type="InterPro" id="IPR035965">
    <property type="entry name" value="PAS-like_dom_sf"/>
</dbReference>
<dbReference type="InterPro" id="IPR001789">
    <property type="entry name" value="Sig_transdc_resp-reg_receiver"/>
</dbReference>
<evidence type="ECO:0000313" key="10">
    <source>
        <dbReference type="EMBL" id="TFW35664.1"/>
    </source>
</evidence>
<evidence type="ECO:0000256" key="4">
    <source>
        <dbReference type="ARBA" id="ARBA00022553"/>
    </source>
</evidence>
<dbReference type="CDD" id="cd00082">
    <property type="entry name" value="HisKA"/>
    <property type="match status" value="2"/>
</dbReference>
<dbReference type="OrthoDB" id="5389366at2"/>
<feature type="domain" description="Response regulatory" evidence="9">
    <location>
        <begin position="614"/>
        <end position="729"/>
    </location>
</feature>
<feature type="domain" description="Response regulatory" evidence="9">
    <location>
        <begin position="1122"/>
        <end position="1238"/>
    </location>
</feature>
<evidence type="ECO:0000256" key="6">
    <source>
        <dbReference type="ARBA" id="ARBA00022777"/>
    </source>
</evidence>
<dbReference type="InterPro" id="IPR036097">
    <property type="entry name" value="HisK_dim/P_sf"/>
</dbReference>
<evidence type="ECO:0000256" key="1">
    <source>
        <dbReference type="ARBA" id="ARBA00000085"/>
    </source>
</evidence>
<dbReference type="FunFam" id="1.10.287.130:FF:000045">
    <property type="entry name" value="Two-component system sensor histidine kinase/response regulator"/>
    <property type="match status" value="1"/>
</dbReference>
<keyword evidence="11" id="KW-1185">Reference proteome</keyword>
<evidence type="ECO:0000256" key="3">
    <source>
        <dbReference type="ARBA" id="ARBA00012438"/>
    </source>
</evidence>
<dbReference type="CDD" id="cd16922">
    <property type="entry name" value="HATPase_EvgS-ArcB-TorS-like"/>
    <property type="match status" value="1"/>
</dbReference>
<feature type="modified residue" description="4-aspartylphosphate" evidence="7">
    <location>
        <position position="662"/>
    </location>
</feature>
<dbReference type="InterPro" id="IPR005467">
    <property type="entry name" value="His_kinase_dom"/>
</dbReference>
<dbReference type="EC" id="2.7.13.3" evidence="3"/>
<dbReference type="SMART" id="SM00387">
    <property type="entry name" value="HATPase_c"/>
    <property type="match status" value="2"/>
</dbReference>
<feature type="domain" description="Histidine kinase" evidence="8">
    <location>
        <begin position="882"/>
        <end position="1098"/>
    </location>
</feature>
<dbReference type="PRINTS" id="PR00344">
    <property type="entry name" value="BCTRLSENSOR"/>
</dbReference>
<dbReference type="Gene3D" id="3.30.450.20">
    <property type="entry name" value="PAS domain"/>
    <property type="match status" value="2"/>
</dbReference>
<organism evidence="10 11">
    <name type="scientific">Massilia horti</name>
    <dbReference type="NCBI Taxonomy" id="2562153"/>
    <lineage>
        <taxon>Bacteria</taxon>
        <taxon>Pseudomonadati</taxon>
        <taxon>Pseudomonadota</taxon>
        <taxon>Betaproteobacteria</taxon>
        <taxon>Burkholderiales</taxon>
        <taxon>Oxalobacteraceae</taxon>
        <taxon>Telluria group</taxon>
        <taxon>Massilia</taxon>
    </lineage>
</organism>
<dbReference type="SMART" id="SM00388">
    <property type="entry name" value="HisKA"/>
    <property type="match status" value="2"/>
</dbReference>
<evidence type="ECO:0000256" key="5">
    <source>
        <dbReference type="ARBA" id="ARBA00022679"/>
    </source>
</evidence>
<comment type="subcellular location">
    <subcellularLocation>
        <location evidence="2">Cell inner membrane</location>
        <topology evidence="2">Multi-pass membrane protein</topology>
    </subcellularLocation>
</comment>
<evidence type="ECO:0000259" key="8">
    <source>
        <dbReference type="PROSITE" id="PS50109"/>
    </source>
</evidence>
<dbReference type="AlphaFoldDB" id="A0A4Y9TAM8"/>
<dbReference type="GO" id="GO:0000155">
    <property type="term" value="F:phosphorelay sensor kinase activity"/>
    <property type="evidence" value="ECO:0007669"/>
    <property type="project" value="InterPro"/>
</dbReference>
<feature type="domain" description="Histidine kinase" evidence="8">
    <location>
        <begin position="349"/>
        <end position="565"/>
    </location>
</feature>
<protein>
    <recommendedName>
        <fullName evidence="3">histidine kinase</fullName>
        <ecNumber evidence="3">2.7.13.3</ecNumber>
    </recommendedName>
</protein>
<keyword evidence="4 7" id="KW-0597">Phosphoprotein</keyword>
<dbReference type="Pfam" id="PF00072">
    <property type="entry name" value="Response_reg"/>
    <property type="match status" value="2"/>
</dbReference>
<dbReference type="SMART" id="SM00448">
    <property type="entry name" value="REC"/>
    <property type="match status" value="2"/>
</dbReference>